<evidence type="ECO:0000313" key="1">
    <source>
        <dbReference type="Proteomes" id="UP000515135"/>
    </source>
</evidence>
<dbReference type="AlphaFoldDB" id="A0A6P4Z7B1"/>
<dbReference type="KEGG" id="bbel:109479747"/>
<evidence type="ECO:0000313" key="2">
    <source>
        <dbReference type="RefSeq" id="XP_019637295.1"/>
    </source>
</evidence>
<accession>A0A6P4Z7B1</accession>
<sequence>MDKRSRSGVPMTPAQLRRLARAETKATGADNITSKVQTLDLKSDSAPSAILCYQKVVLKVEFFSRTVCLGQADPLACYVSSLVREHRWFSLTRDNTYALADCDLRGRTKDRQFQLVQAVNFETAAGESYVLFLCSCDEAREQHERLSATSCVVTGEDIRDFAVREEGLYCLHARAAKHIIATPLSVEVEGDEEREDGPVEQLQTEPFIAAAHDGDTYGILKRMGDGGKLCCVSCSGRQKSCAHVSAYKEWCRDRNVDSNLVLTVSSEPRFESVSTSPVPYPFTQEMREKFHRYVHHTETFPQNLVPDVPAGACRHGHDWDDRDPVAQEWIQHVGVCIYTRYATITDYYAGPDGQQPRVVFYRPTVGDCGCRHMYDGSADLLHNIDNRHMIFYGLLVDYLHSMVEGRQPLKTMERVCNRTRSVCDLDNFKGIPYGILRQGWNTWARRLDIDWKKPMSVAKDAGIC</sequence>
<organism evidence="1 2">
    <name type="scientific">Branchiostoma belcheri</name>
    <name type="common">Amphioxus</name>
    <dbReference type="NCBI Taxonomy" id="7741"/>
    <lineage>
        <taxon>Eukaryota</taxon>
        <taxon>Metazoa</taxon>
        <taxon>Chordata</taxon>
        <taxon>Cephalochordata</taxon>
        <taxon>Leptocardii</taxon>
        <taxon>Amphioxiformes</taxon>
        <taxon>Branchiostomatidae</taxon>
        <taxon>Branchiostoma</taxon>
    </lineage>
</organism>
<gene>
    <name evidence="2" type="primary">LOC109479747</name>
</gene>
<dbReference type="OrthoDB" id="10021712at2759"/>
<dbReference type="RefSeq" id="XP_019637295.1">
    <property type="nucleotide sequence ID" value="XM_019781736.1"/>
</dbReference>
<proteinExistence type="predicted"/>
<protein>
    <submittedName>
        <fullName evidence="2">Uncharacterized protein LOC109479747</fullName>
    </submittedName>
</protein>
<dbReference type="Proteomes" id="UP000515135">
    <property type="component" value="Unplaced"/>
</dbReference>
<dbReference type="GeneID" id="109479747"/>
<name>A0A6P4Z7B1_BRABE</name>
<keyword evidence="1" id="KW-1185">Reference proteome</keyword>
<reference evidence="2" key="1">
    <citation type="submission" date="2025-08" db="UniProtKB">
        <authorList>
            <consortium name="RefSeq"/>
        </authorList>
    </citation>
    <scope>IDENTIFICATION</scope>
    <source>
        <tissue evidence="2">Gonad</tissue>
    </source>
</reference>